<comment type="caution">
    <text evidence="2">The sequence shown here is derived from an EMBL/GenBank/DDBJ whole genome shotgun (WGS) entry which is preliminary data.</text>
</comment>
<dbReference type="Proteomes" id="UP000275331">
    <property type="component" value="Unassembled WGS sequence"/>
</dbReference>
<dbReference type="InterPro" id="IPR003615">
    <property type="entry name" value="HNH_nuc"/>
</dbReference>
<organism evidence="2 3">
    <name type="scientific">Atlantibacter subterraneus</name>
    <dbReference type="NCBI Taxonomy" id="255519"/>
    <lineage>
        <taxon>Bacteria</taxon>
        <taxon>Pseudomonadati</taxon>
        <taxon>Pseudomonadota</taxon>
        <taxon>Gammaproteobacteria</taxon>
        <taxon>Enterobacterales</taxon>
        <taxon>Enterobacteriaceae</taxon>
        <taxon>Atlantibacter</taxon>
    </lineage>
</organism>
<dbReference type="RefSeq" id="WP_125293075.1">
    <property type="nucleotide sequence ID" value="NZ_JAPTZM010000008.1"/>
</dbReference>
<reference evidence="2 3" key="1">
    <citation type="submission" date="2018-10" db="EMBL/GenBank/DDBJ databases">
        <title>Transmission dynamics of multidrug resistant bacteria on intensive care unit surfaces.</title>
        <authorList>
            <person name="D'Souza A.W."/>
            <person name="Potter R.F."/>
            <person name="Wallace M."/>
            <person name="Shupe A."/>
            <person name="Patel S."/>
            <person name="Sun S."/>
            <person name="Gul D."/>
            <person name="Kwon J.H."/>
            <person name="Andleeb S."/>
            <person name="Burnham C.-A.D."/>
            <person name="Dantas G."/>
        </authorList>
    </citation>
    <scope>NUCLEOTIDE SEQUENCE [LARGE SCALE GENOMIC DNA]</scope>
    <source>
        <strain evidence="2 3">AS_373</strain>
    </source>
</reference>
<keyword evidence="2" id="KW-0540">Nuclease</keyword>
<dbReference type="GO" id="GO:0004519">
    <property type="term" value="F:endonuclease activity"/>
    <property type="evidence" value="ECO:0007669"/>
    <property type="project" value="UniProtKB-KW"/>
</dbReference>
<dbReference type="OrthoDB" id="9802640at2"/>
<dbReference type="SMART" id="SM00507">
    <property type="entry name" value="HNHc"/>
    <property type="match status" value="1"/>
</dbReference>
<name>A0A427V3D5_9ENTR</name>
<proteinExistence type="predicted"/>
<dbReference type="Pfam" id="PF01844">
    <property type="entry name" value="HNH"/>
    <property type="match status" value="1"/>
</dbReference>
<evidence type="ECO:0000313" key="2">
    <source>
        <dbReference type="EMBL" id="RSE27279.1"/>
    </source>
</evidence>
<dbReference type="CDD" id="cd00085">
    <property type="entry name" value="HNHc"/>
    <property type="match status" value="1"/>
</dbReference>
<gene>
    <name evidence="2" type="ORF">EGT71_08160</name>
</gene>
<evidence type="ECO:0000259" key="1">
    <source>
        <dbReference type="SMART" id="SM00507"/>
    </source>
</evidence>
<evidence type="ECO:0000313" key="3">
    <source>
        <dbReference type="Proteomes" id="UP000275331"/>
    </source>
</evidence>
<keyword evidence="2" id="KW-0255">Endonuclease</keyword>
<dbReference type="AlphaFoldDB" id="A0A427V3D5"/>
<dbReference type="InterPro" id="IPR002711">
    <property type="entry name" value="HNH"/>
</dbReference>
<accession>A0A427V3D5</accession>
<dbReference type="GO" id="GO:0008270">
    <property type="term" value="F:zinc ion binding"/>
    <property type="evidence" value="ECO:0007669"/>
    <property type="project" value="InterPro"/>
</dbReference>
<keyword evidence="2" id="KW-0378">Hydrolase</keyword>
<dbReference type="GO" id="GO:0003676">
    <property type="term" value="F:nucleic acid binding"/>
    <property type="evidence" value="ECO:0007669"/>
    <property type="project" value="InterPro"/>
</dbReference>
<dbReference type="EMBL" id="RHXB01000004">
    <property type="protein sequence ID" value="RSE27279.1"/>
    <property type="molecule type" value="Genomic_DNA"/>
</dbReference>
<dbReference type="Gene3D" id="1.10.30.50">
    <property type="match status" value="1"/>
</dbReference>
<feature type="domain" description="HNH nuclease" evidence="1">
    <location>
        <begin position="11"/>
        <end position="63"/>
    </location>
</feature>
<protein>
    <submittedName>
        <fullName evidence="2">HNH endonuclease</fullName>
    </submittedName>
</protein>
<sequence>MQIKRPASHSKSQRVIKEQEAYICIVCWETEKKKARGHHLIPFSEDGSAELVNFVTLCDECHIKWHAGKLNINIYRF</sequence>